<keyword evidence="2" id="KW-0418">Kinase</keyword>
<keyword evidence="2" id="KW-0808">Transferase</keyword>
<feature type="transmembrane region" description="Helical" evidence="1">
    <location>
        <begin position="294"/>
        <end position="321"/>
    </location>
</feature>
<sequence>MPTESIIYLHNFEMESMHSQQTKMDAKEDNLQFLGFNGIYKEAYKIIISWKKIFTQITLVLFLPLSLLLLVHIVFTYMYFERLVGYNYWLYDTEYNKVGREYYNKSLDLASSELIACWLFHIAYRTFALTFSCPSTFVVVFIISCVYTGREDDVTFRRVRTIVPKVWKRLKVTFWWALLTFLSYYGFVALGLLGWGYFVGLANYASKIVVIVLLISFEAGLMYFMSVWQMASVVSILEDTHGIQAMKRSMEVTRGKRWMTVLILLKLNLFIFFIQVVFEIYVVDGQFLGMLPRVGLGILCLGLVLYLNILTLVIQTIIYFVCKSCRYHENTAAKTTLSDQLDGYLTGLLKDNKHVELAAV</sequence>
<gene>
    <name evidence="2" type="ORF">POM88_045831</name>
</gene>
<accession>A0AAD8H581</accession>
<protein>
    <submittedName>
        <fullName evidence="2">Kinase family protein with leucine-rich repeat domain</fullName>
    </submittedName>
</protein>
<name>A0AAD8H581_9APIA</name>
<keyword evidence="1" id="KW-1133">Transmembrane helix</keyword>
<dbReference type="PANTHER" id="PTHR33133">
    <property type="entry name" value="OS08G0107100 PROTEIN-RELATED"/>
    <property type="match status" value="1"/>
</dbReference>
<dbReference type="EMBL" id="JAUIZM010000010">
    <property type="protein sequence ID" value="KAK1361357.1"/>
    <property type="molecule type" value="Genomic_DNA"/>
</dbReference>
<dbReference type="PANTHER" id="PTHR33133:SF5">
    <property type="entry name" value="OS08G0107100 PROTEIN"/>
    <property type="match status" value="1"/>
</dbReference>
<feature type="transmembrane region" description="Helical" evidence="1">
    <location>
        <begin position="174"/>
        <end position="198"/>
    </location>
</feature>
<keyword evidence="1" id="KW-0812">Transmembrane</keyword>
<dbReference type="GO" id="GO:0016301">
    <property type="term" value="F:kinase activity"/>
    <property type="evidence" value="ECO:0007669"/>
    <property type="project" value="UniProtKB-KW"/>
</dbReference>
<dbReference type="AlphaFoldDB" id="A0AAD8H581"/>
<keyword evidence="3" id="KW-1185">Reference proteome</keyword>
<organism evidence="2 3">
    <name type="scientific">Heracleum sosnowskyi</name>
    <dbReference type="NCBI Taxonomy" id="360622"/>
    <lineage>
        <taxon>Eukaryota</taxon>
        <taxon>Viridiplantae</taxon>
        <taxon>Streptophyta</taxon>
        <taxon>Embryophyta</taxon>
        <taxon>Tracheophyta</taxon>
        <taxon>Spermatophyta</taxon>
        <taxon>Magnoliopsida</taxon>
        <taxon>eudicotyledons</taxon>
        <taxon>Gunneridae</taxon>
        <taxon>Pentapetalae</taxon>
        <taxon>asterids</taxon>
        <taxon>campanulids</taxon>
        <taxon>Apiales</taxon>
        <taxon>Apiaceae</taxon>
        <taxon>Apioideae</taxon>
        <taxon>apioid superclade</taxon>
        <taxon>Tordylieae</taxon>
        <taxon>Tordyliinae</taxon>
        <taxon>Heracleum</taxon>
    </lineage>
</organism>
<feature type="transmembrane region" description="Helical" evidence="1">
    <location>
        <begin position="59"/>
        <end position="80"/>
    </location>
</feature>
<feature type="transmembrane region" description="Helical" evidence="1">
    <location>
        <begin position="258"/>
        <end position="282"/>
    </location>
</feature>
<proteinExistence type="predicted"/>
<feature type="transmembrane region" description="Helical" evidence="1">
    <location>
        <begin position="127"/>
        <end position="148"/>
    </location>
</feature>
<feature type="transmembrane region" description="Helical" evidence="1">
    <location>
        <begin position="204"/>
        <end position="237"/>
    </location>
</feature>
<evidence type="ECO:0000313" key="2">
    <source>
        <dbReference type="EMBL" id="KAK1361357.1"/>
    </source>
</evidence>
<dbReference type="Proteomes" id="UP001237642">
    <property type="component" value="Unassembled WGS sequence"/>
</dbReference>
<evidence type="ECO:0000313" key="3">
    <source>
        <dbReference type="Proteomes" id="UP001237642"/>
    </source>
</evidence>
<reference evidence="2" key="2">
    <citation type="submission" date="2023-05" db="EMBL/GenBank/DDBJ databases">
        <authorList>
            <person name="Schelkunov M.I."/>
        </authorList>
    </citation>
    <scope>NUCLEOTIDE SEQUENCE</scope>
    <source>
        <strain evidence="2">Hsosn_3</strain>
        <tissue evidence="2">Leaf</tissue>
    </source>
</reference>
<comment type="caution">
    <text evidence="2">The sequence shown here is derived from an EMBL/GenBank/DDBJ whole genome shotgun (WGS) entry which is preliminary data.</text>
</comment>
<evidence type="ECO:0000256" key="1">
    <source>
        <dbReference type="SAM" id="Phobius"/>
    </source>
</evidence>
<reference evidence="2" key="1">
    <citation type="submission" date="2023-02" db="EMBL/GenBank/DDBJ databases">
        <title>Genome of toxic invasive species Heracleum sosnowskyi carries increased number of genes despite the absence of recent whole-genome duplications.</title>
        <authorList>
            <person name="Schelkunov M."/>
            <person name="Shtratnikova V."/>
            <person name="Makarenko M."/>
            <person name="Klepikova A."/>
            <person name="Omelchenko D."/>
            <person name="Novikova G."/>
            <person name="Obukhova E."/>
            <person name="Bogdanov V."/>
            <person name="Penin A."/>
            <person name="Logacheva M."/>
        </authorList>
    </citation>
    <scope>NUCLEOTIDE SEQUENCE</scope>
    <source>
        <strain evidence="2">Hsosn_3</strain>
        <tissue evidence="2">Leaf</tissue>
    </source>
</reference>
<keyword evidence="1" id="KW-0472">Membrane</keyword>